<evidence type="ECO:0000256" key="3">
    <source>
        <dbReference type="ARBA" id="ARBA00022490"/>
    </source>
</evidence>
<dbReference type="GO" id="GO:0008764">
    <property type="term" value="F:UDP-N-acetylmuramoylalanine-D-glutamate ligase activity"/>
    <property type="evidence" value="ECO:0007669"/>
    <property type="project" value="UniProtKB-UniRule"/>
</dbReference>
<dbReference type="InterPro" id="IPR004101">
    <property type="entry name" value="Mur_ligase_C"/>
</dbReference>
<keyword evidence="7 8" id="KW-0573">Peptidoglycan synthesis</keyword>
<dbReference type="InterPro" id="IPR036565">
    <property type="entry name" value="Mur-like_cat_sf"/>
</dbReference>
<comment type="subcellular location">
    <subcellularLocation>
        <location evidence="1 7 8">Cytoplasm</location>
    </subcellularLocation>
</comment>
<gene>
    <name evidence="7 12" type="primary">murD</name>
    <name evidence="12" type="ordered locus">SRM_00644</name>
</gene>
<dbReference type="SUPFAM" id="SSF53623">
    <property type="entry name" value="MurD-like peptide ligases, catalytic domain"/>
    <property type="match status" value="1"/>
</dbReference>
<dbReference type="InterPro" id="IPR036615">
    <property type="entry name" value="Mur_ligase_C_dom_sf"/>
</dbReference>
<evidence type="ECO:0000256" key="9">
    <source>
        <dbReference type="SAM" id="MobiDB-lite"/>
    </source>
</evidence>
<evidence type="ECO:0000256" key="6">
    <source>
        <dbReference type="ARBA" id="ARBA00022840"/>
    </source>
</evidence>
<dbReference type="AlphaFoldDB" id="D5H6B0"/>
<dbReference type="PANTHER" id="PTHR43692">
    <property type="entry name" value="UDP-N-ACETYLMURAMOYLALANINE--D-GLUTAMATE LIGASE"/>
    <property type="match status" value="1"/>
</dbReference>
<keyword evidence="7 8" id="KW-0961">Cell wall biogenesis/degradation</keyword>
<dbReference type="HAMAP" id="MF_00639">
    <property type="entry name" value="MurD"/>
    <property type="match status" value="1"/>
</dbReference>
<dbReference type="PATRIC" id="fig|761659.10.peg.722"/>
<evidence type="ECO:0000313" key="12">
    <source>
        <dbReference type="EMBL" id="CBH23565.1"/>
    </source>
</evidence>
<dbReference type="Gene3D" id="3.40.1190.10">
    <property type="entry name" value="Mur-like, catalytic domain"/>
    <property type="match status" value="1"/>
</dbReference>
<reference evidence="12 13" key="1">
    <citation type="journal article" date="2010" name="ISME J.">
        <title>Fine-scale evolution: genomic, phenotypic and ecological differentiation in two coexisting Salinibacter ruber strains.</title>
        <authorList>
            <person name="Pena A."/>
            <person name="Teeling H."/>
            <person name="Huerta-Cepas J."/>
            <person name="Santos F."/>
            <person name="Yarza P."/>
            <person name="Brito-Echeverria J."/>
            <person name="Lucio M."/>
            <person name="Schmitt-Kopplin P."/>
            <person name="Meseguer I."/>
            <person name="Schenowitz C."/>
            <person name="Dossat C."/>
            <person name="Barbe V."/>
            <person name="Dopazo J."/>
            <person name="Rossello-Mora R."/>
            <person name="Schuler M."/>
            <person name="Glockner F.O."/>
            <person name="Amann R."/>
            <person name="Gabaldon T."/>
            <person name="Anton J."/>
        </authorList>
    </citation>
    <scope>NUCLEOTIDE SEQUENCE [LARGE SCALE GENOMIC DNA]</scope>
    <source>
        <strain evidence="12 13">M8</strain>
    </source>
</reference>
<feature type="domain" description="Mur ligase C-terminal" evidence="10">
    <location>
        <begin position="344"/>
        <end position="457"/>
    </location>
</feature>
<comment type="pathway">
    <text evidence="2 7 8">Cell wall biogenesis; peptidoglycan biosynthesis.</text>
</comment>
<dbReference type="EC" id="6.3.2.9" evidence="7 8"/>
<dbReference type="InterPro" id="IPR013221">
    <property type="entry name" value="Mur_ligase_cen"/>
</dbReference>
<evidence type="ECO:0000256" key="8">
    <source>
        <dbReference type="RuleBase" id="RU003664"/>
    </source>
</evidence>
<comment type="function">
    <text evidence="7 8">Cell wall formation. Catalyzes the addition of glutamate to the nucleotide precursor UDP-N-acetylmuramoyl-L-alanine (UMA).</text>
</comment>
<keyword evidence="5 7" id="KW-0547">Nucleotide-binding</keyword>
<dbReference type="UniPathway" id="UPA00219"/>
<keyword evidence="7 8" id="KW-0133">Cell shape</keyword>
<dbReference type="GO" id="GO:0005524">
    <property type="term" value="F:ATP binding"/>
    <property type="evidence" value="ECO:0007669"/>
    <property type="project" value="UniProtKB-UniRule"/>
</dbReference>
<evidence type="ECO:0000256" key="1">
    <source>
        <dbReference type="ARBA" id="ARBA00004496"/>
    </source>
</evidence>
<comment type="similarity">
    <text evidence="7">Belongs to the MurCDEF family.</text>
</comment>
<keyword evidence="3 7" id="KW-0963">Cytoplasm</keyword>
<dbReference type="Pfam" id="PF08245">
    <property type="entry name" value="Mur_ligase_M"/>
    <property type="match status" value="1"/>
</dbReference>
<protein>
    <recommendedName>
        <fullName evidence="7 8">UDP-N-acetylmuramoylalanine--D-glutamate ligase</fullName>
        <ecNumber evidence="7 8">6.3.2.9</ecNumber>
    </recommendedName>
    <alternativeName>
        <fullName evidence="7">D-glutamic acid-adding enzyme</fullName>
    </alternativeName>
    <alternativeName>
        <fullName evidence="7">UDP-N-acetylmuramoyl-L-alanyl-D-glutamate synthetase</fullName>
    </alternativeName>
</protein>
<evidence type="ECO:0000259" key="10">
    <source>
        <dbReference type="Pfam" id="PF02875"/>
    </source>
</evidence>
<evidence type="ECO:0000256" key="7">
    <source>
        <dbReference type="HAMAP-Rule" id="MF_00639"/>
    </source>
</evidence>
<organism evidence="12 13">
    <name type="scientific">Salinibacter ruber (strain M8)</name>
    <dbReference type="NCBI Taxonomy" id="761659"/>
    <lineage>
        <taxon>Bacteria</taxon>
        <taxon>Pseudomonadati</taxon>
        <taxon>Rhodothermota</taxon>
        <taxon>Rhodothermia</taxon>
        <taxon>Rhodothermales</taxon>
        <taxon>Salinibacteraceae</taxon>
        <taxon>Salinibacter</taxon>
    </lineage>
</organism>
<keyword evidence="6 7" id="KW-0067">ATP-binding</keyword>
<accession>D5H6B0</accession>
<dbReference type="EMBL" id="FP565814">
    <property type="protein sequence ID" value="CBH23565.1"/>
    <property type="molecule type" value="Genomic_DNA"/>
</dbReference>
<keyword evidence="7 8" id="KW-0131">Cell cycle</keyword>
<proteinExistence type="inferred from homology"/>
<feature type="domain" description="Mur ligase central" evidence="11">
    <location>
        <begin position="134"/>
        <end position="321"/>
    </location>
</feature>
<keyword evidence="4 7" id="KW-0436">Ligase</keyword>
<feature type="region of interest" description="Disordered" evidence="9">
    <location>
        <begin position="1"/>
        <end position="27"/>
    </location>
</feature>
<dbReference type="KEGG" id="srm:SRM_00644"/>
<dbReference type="GO" id="GO:0009252">
    <property type="term" value="P:peptidoglycan biosynthetic process"/>
    <property type="evidence" value="ECO:0007669"/>
    <property type="project" value="UniProtKB-UniRule"/>
</dbReference>
<dbReference type="Proteomes" id="UP000000933">
    <property type="component" value="Chromosome"/>
</dbReference>
<dbReference type="HOGENOM" id="CLU_032540_0_1_10"/>
<dbReference type="SUPFAM" id="SSF51984">
    <property type="entry name" value="MurCD N-terminal domain"/>
    <property type="match status" value="1"/>
</dbReference>
<dbReference type="InterPro" id="IPR005762">
    <property type="entry name" value="MurD"/>
</dbReference>
<dbReference type="GO" id="GO:0005737">
    <property type="term" value="C:cytoplasm"/>
    <property type="evidence" value="ECO:0007669"/>
    <property type="project" value="UniProtKB-SubCell"/>
</dbReference>
<dbReference type="Gene3D" id="3.90.190.20">
    <property type="entry name" value="Mur ligase, C-terminal domain"/>
    <property type="match status" value="1"/>
</dbReference>
<keyword evidence="7 8" id="KW-0132">Cell division</keyword>
<dbReference type="Pfam" id="PF02875">
    <property type="entry name" value="Mur_ligase_C"/>
    <property type="match status" value="1"/>
</dbReference>
<dbReference type="NCBIfam" id="TIGR01087">
    <property type="entry name" value="murD"/>
    <property type="match status" value="1"/>
</dbReference>
<dbReference type="GO" id="GO:0051301">
    <property type="term" value="P:cell division"/>
    <property type="evidence" value="ECO:0007669"/>
    <property type="project" value="UniProtKB-KW"/>
</dbReference>
<dbReference type="PANTHER" id="PTHR43692:SF1">
    <property type="entry name" value="UDP-N-ACETYLMURAMOYLALANINE--D-GLUTAMATE LIGASE"/>
    <property type="match status" value="1"/>
</dbReference>
<dbReference type="GO" id="GO:0071555">
    <property type="term" value="P:cell wall organization"/>
    <property type="evidence" value="ECO:0007669"/>
    <property type="project" value="UniProtKB-KW"/>
</dbReference>
<comment type="catalytic activity">
    <reaction evidence="7 8">
        <text>UDP-N-acetyl-alpha-D-muramoyl-L-alanine + D-glutamate + ATP = UDP-N-acetyl-alpha-D-muramoyl-L-alanyl-D-glutamate + ADP + phosphate + H(+)</text>
        <dbReference type="Rhea" id="RHEA:16429"/>
        <dbReference type="ChEBI" id="CHEBI:15378"/>
        <dbReference type="ChEBI" id="CHEBI:29986"/>
        <dbReference type="ChEBI" id="CHEBI:30616"/>
        <dbReference type="ChEBI" id="CHEBI:43474"/>
        <dbReference type="ChEBI" id="CHEBI:83898"/>
        <dbReference type="ChEBI" id="CHEBI:83900"/>
        <dbReference type="ChEBI" id="CHEBI:456216"/>
        <dbReference type="EC" id="6.3.2.9"/>
    </reaction>
</comment>
<feature type="binding site" evidence="7">
    <location>
        <begin position="136"/>
        <end position="142"/>
    </location>
    <ligand>
        <name>ATP</name>
        <dbReference type="ChEBI" id="CHEBI:30616"/>
    </ligand>
</feature>
<dbReference type="GO" id="GO:0008360">
    <property type="term" value="P:regulation of cell shape"/>
    <property type="evidence" value="ECO:0007669"/>
    <property type="project" value="UniProtKB-KW"/>
</dbReference>
<evidence type="ECO:0000259" key="11">
    <source>
        <dbReference type="Pfam" id="PF08245"/>
    </source>
</evidence>
<reference evidence="13" key="2">
    <citation type="submission" date="2010-04" db="EMBL/GenBank/DDBJ databases">
        <title>Genome sequence of Salinibacter ruber M8.</title>
        <authorList>
            <consortium name="Genoscope"/>
        </authorList>
    </citation>
    <scope>NUCLEOTIDE SEQUENCE [LARGE SCALE GENOMIC DNA]</scope>
    <source>
        <strain evidence="13">M8</strain>
    </source>
</reference>
<evidence type="ECO:0000256" key="5">
    <source>
        <dbReference type="ARBA" id="ARBA00022741"/>
    </source>
</evidence>
<evidence type="ECO:0000256" key="2">
    <source>
        <dbReference type="ARBA" id="ARBA00004752"/>
    </source>
</evidence>
<evidence type="ECO:0000256" key="4">
    <source>
        <dbReference type="ARBA" id="ARBA00022598"/>
    </source>
</evidence>
<dbReference type="SUPFAM" id="SSF53244">
    <property type="entry name" value="MurD-like peptide ligases, peptide-binding domain"/>
    <property type="match status" value="1"/>
</dbReference>
<dbReference type="Pfam" id="PF21377">
    <property type="entry name" value="MurD_N"/>
    <property type="match status" value="1"/>
</dbReference>
<sequence>MTNPALRRGAEPILQSPSSSAMTPDEVHKTRATVVGGARSGRAAARLLAKVGGEVFLTEQDAPSDGAAAALDEAGVEYEFGGHTAEALNADVLVLSPGVPTQSNIVQQALRAGLDVYSEIEAASWFCDAPIVAITGTNGKTTTTSLTGHVFRTAFADTPGREAIVAGNIGYPFSDYVLETEPTDVVVLEVSSFQLDHVETFRPRVSVLLNITPDHLGRYDHDFEAYAQAKHNIFRNQGEGDVVVYNRDDDDVRDAVEEAAAEQGVRPMAITREGVPAAGAGFRDGRIVLRTDDEDDSLMPQDELALRGRHNMYNSLAAAVSARVMEVENDVIRESLSGFEGVPHRLEEVRTVDDVLYVNDSKATNVNAVWYALESFDRPIVLIAGGRDKGNDYTDLKPLVRDQVRAVVALGESTEKVERELGGEAPDHSRAATMEDALTQAQRAAQPGDVVLLSPACSSFDMYENYEERGDTFRRLAETLL</sequence>
<evidence type="ECO:0000313" key="13">
    <source>
        <dbReference type="Proteomes" id="UP000000933"/>
    </source>
</evidence>
<dbReference type="Gene3D" id="3.40.50.720">
    <property type="entry name" value="NAD(P)-binding Rossmann-like Domain"/>
    <property type="match status" value="1"/>
</dbReference>
<name>D5H6B0_SALRM</name>